<keyword evidence="1" id="KW-0812">Transmembrane</keyword>
<dbReference type="Proteomes" id="UP000586827">
    <property type="component" value="Unassembled WGS sequence"/>
</dbReference>
<keyword evidence="4" id="KW-1185">Reference proteome</keyword>
<dbReference type="InterPro" id="IPR055568">
    <property type="entry name" value="DUF7144"/>
</dbReference>
<keyword evidence="1" id="KW-0472">Membrane</keyword>
<feature type="transmembrane region" description="Helical" evidence="1">
    <location>
        <begin position="86"/>
        <end position="106"/>
    </location>
</feature>
<keyword evidence="1" id="KW-1133">Transmembrane helix</keyword>
<protein>
    <recommendedName>
        <fullName evidence="2">DUF7144 domain-containing protein</fullName>
    </recommendedName>
</protein>
<dbReference type="EMBL" id="JABELX010000005">
    <property type="protein sequence ID" value="NNH71178.1"/>
    <property type="molecule type" value="Genomic_DNA"/>
</dbReference>
<dbReference type="RefSeq" id="WP_067524396.1">
    <property type="nucleotide sequence ID" value="NZ_JABELX010000005.1"/>
</dbReference>
<dbReference type="Pfam" id="PF23636">
    <property type="entry name" value="DUF7144"/>
    <property type="match status" value="1"/>
</dbReference>
<evidence type="ECO:0000259" key="2">
    <source>
        <dbReference type="Pfam" id="PF23636"/>
    </source>
</evidence>
<organism evidence="3 4">
    <name type="scientific">Nocardia uniformis</name>
    <dbReference type="NCBI Taxonomy" id="53432"/>
    <lineage>
        <taxon>Bacteria</taxon>
        <taxon>Bacillati</taxon>
        <taxon>Actinomycetota</taxon>
        <taxon>Actinomycetes</taxon>
        <taxon>Mycobacteriales</taxon>
        <taxon>Nocardiaceae</taxon>
        <taxon>Nocardia</taxon>
    </lineage>
</organism>
<evidence type="ECO:0000313" key="3">
    <source>
        <dbReference type="EMBL" id="NNH71178.1"/>
    </source>
</evidence>
<accession>A0A849C0M2</accession>
<comment type="caution">
    <text evidence="3">The sequence shown here is derived from an EMBL/GenBank/DDBJ whole genome shotgun (WGS) entry which is preliminary data.</text>
</comment>
<evidence type="ECO:0000256" key="1">
    <source>
        <dbReference type="SAM" id="Phobius"/>
    </source>
</evidence>
<dbReference type="AlphaFoldDB" id="A0A849C0M2"/>
<sequence length="136" mass="14535">MTESPITGHPVRQGVAAGVSIGAAVLLLTAGVLSLLEGIAAVAKDDLFVAGPSYIYRMDITSWGWIHILVGALLIISAIALMTGALWARITAIGLAALSIISNFLWLPYYPLWSILIIALDIVVIWALATWNPDKR</sequence>
<feature type="domain" description="DUF7144" evidence="2">
    <location>
        <begin position="21"/>
        <end position="132"/>
    </location>
</feature>
<evidence type="ECO:0000313" key="4">
    <source>
        <dbReference type="Proteomes" id="UP000586827"/>
    </source>
</evidence>
<feature type="transmembrane region" description="Helical" evidence="1">
    <location>
        <begin position="21"/>
        <end position="43"/>
    </location>
</feature>
<gene>
    <name evidence="3" type="ORF">HLB23_15100</name>
</gene>
<proteinExistence type="predicted"/>
<feature type="transmembrane region" description="Helical" evidence="1">
    <location>
        <begin position="63"/>
        <end position="81"/>
    </location>
</feature>
<name>A0A849C0M2_9NOCA</name>
<reference evidence="3 4" key="1">
    <citation type="submission" date="2020-05" db="EMBL/GenBank/DDBJ databases">
        <title>MicrobeNet Type strains.</title>
        <authorList>
            <person name="Nicholson A.C."/>
        </authorList>
    </citation>
    <scope>NUCLEOTIDE SEQUENCE [LARGE SCALE GENOMIC DNA]</scope>
    <source>
        <strain evidence="3 4">JCM 3224</strain>
    </source>
</reference>
<feature type="transmembrane region" description="Helical" evidence="1">
    <location>
        <begin position="112"/>
        <end position="131"/>
    </location>
</feature>